<comment type="caution">
    <text evidence="2">The sequence shown here is derived from an EMBL/GenBank/DDBJ whole genome shotgun (WGS) entry which is preliminary data.</text>
</comment>
<feature type="transmembrane region" description="Helical" evidence="1">
    <location>
        <begin position="61"/>
        <end position="81"/>
    </location>
</feature>
<proteinExistence type="predicted"/>
<keyword evidence="1" id="KW-0472">Membrane</keyword>
<dbReference type="Proteomes" id="UP001596391">
    <property type="component" value="Unassembled WGS sequence"/>
</dbReference>
<evidence type="ECO:0000313" key="3">
    <source>
        <dbReference type="Proteomes" id="UP001596391"/>
    </source>
</evidence>
<evidence type="ECO:0008006" key="4">
    <source>
        <dbReference type="Google" id="ProtNLM"/>
    </source>
</evidence>
<name>A0ABW1Z7E1_9BACT</name>
<protein>
    <recommendedName>
        <fullName evidence="4">Zinc-finger domain-containing protein</fullName>
    </recommendedName>
</protein>
<evidence type="ECO:0000313" key="2">
    <source>
        <dbReference type="EMBL" id="MFC6644818.1"/>
    </source>
</evidence>
<keyword evidence="1" id="KW-1133">Transmembrane helix</keyword>
<sequence length="172" mass="18633">MPTNSANSRQTCTDPVVGAILSGWRYDISQIPADLRVDYEAHLAECSHCRRKQRLHRTVDVLLMAATTLSFVAFLLAAVVLRRLEAYRHIAAVHLKLHPEESAGLLARLPASVTIGLEAVAIAGVVVSLLLWGLVAMATPMGGMVSAALRQRMRPADAVSSEDRVDRKIDAA</sequence>
<evidence type="ECO:0000256" key="1">
    <source>
        <dbReference type="SAM" id="Phobius"/>
    </source>
</evidence>
<organism evidence="2 3">
    <name type="scientific">Granulicella cerasi</name>
    <dbReference type="NCBI Taxonomy" id="741063"/>
    <lineage>
        <taxon>Bacteria</taxon>
        <taxon>Pseudomonadati</taxon>
        <taxon>Acidobacteriota</taxon>
        <taxon>Terriglobia</taxon>
        <taxon>Terriglobales</taxon>
        <taxon>Acidobacteriaceae</taxon>
        <taxon>Granulicella</taxon>
    </lineage>
</organism>
<feature type="transmembrane region" description="Helical" evidence="1">
    <location>
        <begin position="119"/>
        <end position="145"/>
    </location>
</feature>
<keyword evidence="3" id="KW-1185">Reference proteome</keyword>
<gene>
    <name evidence="2" type="ORF">ACFQBQ_04270</name>
</gene>
<dbReference type="EMBL" id="JBHSWI010000001">
    <property type="protein sequence ID" value="MFC6644818.1"/>
    <property type="molecule type" value="Genomic_DNA"/>
</dbReference>
<dbReference type="RefSeq" id="WP_263372630.1">
    <property type="nucleotide sequence ID" value="NZ_JAGSYD010000006.1"/>
</dbReference>
<reference evidence="3" key="1">
    <citation type="journal article" date="2019" name="Int. J. Syst. Evol. Microbiol.">
        <title>The Global Catalogue of Microorganisms (GCM) 10K type strain sequencing project: providing services to taxonomists for standard genome sequencing and annotation.</title>
        <authorList>
            <consortium name="The Broad Institute Genomics Platform"/>
            <consortium name="The Broad Institute Genome Sequencing Center for Infectious Disease"/>
            <person name="Wu L."/>
            <person name="Ma J."/>
        </authorList>
    </citation>
    <scope>NUCLEOTIDE SEQUENCE [LARGE SCALE GENOMIC DNA]</scope>
    <source>
        <strain evidence="3">CGMCC 1.16026</strain>
    </source>
</reference>
<accession>A0ABW1Z7E1</accession>
<keyword evidence="1" id="KW-0812">Transmembrane</keyword>